<organism evidence="1 2">
    <name type="scientific">Mycobacterium ulcerans str. Harvey</name>
    <dbReference type="NCBI Taxonomy" id="1299332"/>
    <lineage>
        <taxon>Bacteria</taxon>
        <taxon>Bacillati</taxon>
        <taxon>Actinomycetota</taxon>
        <taxon>Actinomycetes</taxon>
        <taxon>Mycobacteriales</taxon>
        <taxon>Mycobacteriaceae</taxon>
        <taxon>Mycobacterium</taxon>
        <taxon>Mycobacterium ulcerans group</taxon>
    </lineage>
</organism>
<keyword evidence="2" id="KW-1185">Reference proteome</keyword>
<dbReference type="EMBL" id="JAOL01000120">
    <property type="protein sequence ID" value="EUA89595.1"/>
    <property type="molecule type" value="Genomic_DNA"/>
</dbReference>
<proteinExistence type="predicted"/>
<comment type="caution">
    <text evidence="1">The sequence shown here is derived from an EMBL/GenBank/DDBJ whole genome shotgun (WGS) entry which is preliminary data.</text>
</comment>
<evidence type="ECO:0000313" key="1">
    <source>
        <dbReference type="EMBL" id="EUA89595.1"/>
    </source>
</evidence>
<sequence length="94" mass="10078">MVERGAEPILDLGAHLGAKAQDESAAAEQLVVIGLMGQVYRIAWKSDRHVGHQIQAAYRGGEGQWSEYVVWALKGGYPTRTGVPQLPRPLGGVG</sequence>
<evidence type="ECO:0000313" key="2">
    <source>
        <dbReference type="Proteomes" id="UP000020681"/>
    </source>
</evidence>
<name>A0ABP3AIK1_MYCUL</name>
<reference evidence="1 2" key="1">
    <citation type="submission" date="2014-01" db="EMBL/GenBank/DDBJ databases">
        <authorList>
            <person name="Dobos K."/>
            <person name="Lenaerts A."/>
            <person name="Ordway D."/>
            <person name="DeGroote M.A."/>
            <person name="Parker T."/>
            <person name="Sizemore C."/>
            <person name="Tallon L.J."/>
            <person name="Sadzewicz L.K."/>
            <person name="Sengamalay N."/>
            <person name="Fraser C.M."/>
            <person name="Hine E."/>
            <person name="Shefchek K.A."/>
            <person name="Das S.P."/>
            <person name="Tettelin H."/>
        </authorList>
    </citation>
    <scope>NUCLEOTIDE SEQUENCE [LARGE SCALE GENOMIC DNA]</scope>
    <source>
        <strain evidence="1 2">Harvey</strain>
    </source>
</reference>
<protein>
    <submittedName>
        <fullName evidence="1">Uncharacterized protein</fullName>
    </submittedName>
</protein>
<accession>A0ABP3AIK1</accession>
<gene>
    <name evidence="1" type="ORF">I551_3950</name>
</gene>
<dbReference type="Proteomes" id="UP000020681">
    <property type="component" value="Unassembled WGS sequence"/>
</dbReference>